<evidence type="ECO:0000313" key="4">
    <source>
        <dbReference type="Proteomes" id="UP000762676"/>
    </source>
</evidence>
<comment type="caution">
    <text evidence="3">The sequence shown here is derived from an EMBL/GenBank/DDBJ whole genome shotgun (WGS) entry which is preliminary data.</text>
</comment>
<dbReference type="EMBL" id="BMAT01004375">
    <property type="protein sequence ID" value="GFR72437.1"/>
    <property type="molecule type" value="Genomic_DNA"/>
</dbReference>
<reference evidence="3 4" key="1">
    <citation type="journal article" date="2021" name="Elife">
        <title>Chloroplast acquisition without the gene transfer in kleptoplastic sea slugs, Plakobranchus ocellatus.</title>
        <authorList>
            <person name="Maeda T."/>
            <person name="Takahashi S."/>
            <person name="Yoshida T."/>
            <person name="Shimamura S."/>
            <person name="Takaki Y."/>
            <person name="Nagai Y."/>
            <person name="Toyoda A."/>
            <person name="Suzuki Y."/>
            <person name="Arimoto A."/>
            <person name="Ishii H."/>
            <person name="Satoh N."/>
            <person name="Nishiyama T."/>
            <person name="Hasebe M."/>
            <person name="Maruyama T."/>
            <person name="Minagawa J."/>
            <person name="Obokata J."/>
            <person name="Shigenobu S."/>
        </authorList>
    </citation>
    <scope>NUCLEOTIDE SEQUENCE [LARGE SCALE GENOMIC DNA]</scope>
</reference>
<keyword evidence="4" id="KW-1185">Reference proteome</keyword>
<feature type="domain" description="IRF tryptophan pentad repeat" evidence="2">
    <location>
        <begin position="1"/>
        <end position="45"/>
    </location>
</feature>
<accession>A0AAV4FGS1</accession>
<dbReference type="InterPro" id="IPR036388">
    <property type="entry name" value="WH-like_DNA-bd_sf"/>
</dbReference>
<sequence>QQSTAFSSRKASFRCALNSLKDVEQLTKDGAKRGAHARRTFRFLLPSDPKYGRKRASHRQSASSCRGRKKKSEPQTDSASSSPSGSEASTIESASPSPSQSPGQWDQYNLNNTQSYLQPEHVSDSCCPSHNLVNSSDTALKGNWTQDYLEPLEEKITPQAGNDHKSSVTFLTNPDGITCVSTPVNSGANPPTEIKPIIKPNDQALSTRVDVEPNIQSGGVVTGLPNFSELGVSDTCK</sequence>
<dbReference type="Proteomes" id="UP000762676">
    <property type="component" value="Unassembled WGS sequence"/>
</dbReference>
<feature type="region of interest" description="Disordered" evidence="1">
    <location>
        <begin position="28"/>
        <end position="123"/>
    </location>
</feature>
<evidence type="ECO:0000259" key="2">
    <source>
        <dbReference type="PROSITE" id="PS51507"/>
    </source>
</evidence>
<gene>
    <name evidence="3" type="ORF">ElyMa_002114100</name>
</gene>
<evidence type="ECO:0000313" key="3">
    <source>
        <dbReference type="EMBL" id="GFR72437.1"/>
    </source>
</evidence>
<dbReference type="GO" id="GO:0000976">
    <property type="term" value="F:transcription cis-regulatory region binding"/>
    <property type="evidence" value="ECO:0007669"/>
    <property type="project" value="InterPro"/>
</dbReference>
<evidence type="ECO:0000256" key="1">
    <source>
        <dbReference type="SAM" id="MobiDB-lite"/>
    </source>
</evidence>
<feature type="compositionally biased region" description="Polar residues" evidence="1">
    <location>
        <begin position="103"/>
        <end position="117"/>
    </location>
</feature>
<name>A0AAV4FGS1_9GAST</name>
<protein>
    <submittedName>
        <fullName evidence="3">Interferon regulatory factor</fullName>
    </submittedName>
</protein>
<proteinExistence type="predicted"/>
<organism evidence="3 4">
    <name type="scientific">Elysia marginata</name>
    <dbReference type="NCBI Taxonomy" id="1093978"/>
    <lineage>
        <taxon>Eukaryota</taxon>
        <taxon>Metazoa</taxon>
        <taxon>Spiralia</taxon>
        <taxon>Lophotrochozoa</taxon>
        <taxon>Mollusca</taxon>
        <taxon>Gastropoda</taxon>
        <taxon>Heterobranchia</taxon>
        <taxon>Euthyneura</taxon>
        <taxon>Panpulmonata</taxon>
        <taxon>Sacoglossa</taxon>
        <taxon>Placobranchoidea</taxon>
        <taxon>Plakobranchidae</taxon>
        <taxon>Elysia</taxon>
    </lineage>
</organism>
<feature type="non-terminal residue" evidence="3">
    <location>
        <position position="1"/>
    </location>
</feature>
<dbReference type="Gene3D" id="1.10.10.10">
    <property type="entry name" value="Winged helix-like DNA-binding domain superfamily/Winged helix DNA-binding domain"/>
    <property type="match status" value="1"/>
</dbReference>
<dbReference type="PROSITE" id="PS51507">
    <property type="entry name" value="IRF_2"/>
    <property type="match status" value="1"/>
</dbReference>
<dbReference type="InterPro" id="IPR001346">
    <property type="entry name" value="Interferon_reg_fact_DNA-bd_dom"/>
</dbReference>
<feature type="compositionally biased region" description="Low complexity" evidence="1">
    <location>
        <begin position="75"/>
        <end position="102"/>
    </location>
</feature>
<dbReference type="AlphaFoldDB" id="A0AAV4FGS1"/>